<sequence>KYWHPYVWEYSSFLSTFLLYFGIYWLANKASLLKQNWLRNFVAHVLASVVFSVLHVLLMVWLRQIIYFSMGGAYDFGDWFTEWIYEYRKDVITYFIFLLTLYAFQYFTHPRLDLSSKSKPQKLEIKNKQGVFWINCADIITIESGGNYIYIHANGQVLPMRSTMADIEKLLDSADFIRVHRCYFVNLNHCKGIQKQSNDSSELILLNGKIIPISKKYRTDLLAALAQTISKTVKIKP</sequence>
<dbReference type="InterPro" id="IPR007492">
    <property type="entry name" value="LytTR_DNA-bd_dom"/>
</dbReference>
<keyword evidence="1" id="KW-1133">Transmembrane helix</keyword>
<dbReference type="AlphaFoldDB" id="A0A3B0W6U3"/>
<dbReference type="EMBL" id="UOFA01000312">
    <property type="protein sequence ID" value="VAW46932.1"/>
    <property type="molecule type" value="Genomic_DNA"/>
</dbReference>
<feature type="transmembrane region" description="Helical" evidence="1">
    <location>
        <begin position="6"/>
        <end position="26"/>
    </location>
</feature>
<evidence type="ECO:0000259" key="2">
    <source>
        <dbReference type="PROSITE" id="PS50930"/>
    </source>
</evidence>
<protein>
    <recommendedName>
        <fullName evidence="2">HTH LytTR-type domain-containing protein</fullName>
    </recommendedName>
</protein>
<feature type="transmembrane region" description="Helical" evidence="1">
    <location>
        <begin position="38"/>
        <end position="62"/>
    </location>
</feature>
<keyword evidence="1" id="KW-0472">Membrane</keyword>
<gene>
    <name evidence="3" type="ORF">MNBD_GAMMA02-1215</name>
</gene>
<feature type="non-terminal residue" evidence="3">
    <location>
        <position position="1"/>
    </location>
</feature>
<dbReference type="SMART" id="SM00850">
    <property type="entry name" value="LytTR"/>
    <property type="match status" value="1"/>
</dbReference>
<dbReference type="Pfam" id="PF04397">
    <property type="entry name" value="LytTR"/>
    <property type="match status" value="1"/>
</dbReference>
<dbReference type="PROSITE" id="PS50930">
    <property type="entry name" value="HTH_LYTTR"/>
    <property type="match status" value="1"/>
</dbReference>
<dbReference type="PANTHER" id="PTHR37299">
    <property type="entry name" value="TRANSCRIPTIONAL REGULATOR-RELATED"/>
    <property type="match status" value="1"/>
</dbReference>
<dbReference type="GO" id="GO:0003677">
    <property type="term" value="F:DNA binding"/>
    <property type="evidence" value="ECO:0007669"/>
    <property type="project" value="InterPro"/>
</dbReference>
<accession>A0A3B0W6U3</accession>
<keyword evidence="1" id="KW-0812">Transmembrane</keyword>
<reference evidence="3" key="1">
    <citation type="submission" date="2018-06" db="EMBL/GenBank/DDBJ databases">
        <authorList>
            <person name="Zhirakovskaya E."/>
        </authorList>
    </citation>
    <scope>NUCLEOTIDE SEQUENCE</scope>
</reference>
<proteinExistence type="predicted"/>
<evidence type="ECO:0000313" key="3">
    <source>
        <dbReference type="EMBL" id="VAW46932.1"/>
    </source>
</evidence>
<feature type="transmembrane region" description="Helical" evidence="1">
    <location>
        <begin position="91"/>
        <end position="108"/>
    </location>
</feature>
<dbReference type="PANTHER" id="PTHR37299:SF1">
    <property type="entry name" value="STAGE 0 SPORULATION PROTEIN A HOMOLOG"/>
    <property type="match status" value="1"/>
</dbReference>
<dbReference type="GO" id="GO:0000156">
    <property type="term" value="F:phosphorelay response regulator activity"/>
    <property type="evidence" value="ECO:0007669"/>
    <property type="project" value="InterPro"/>
</dbReference>
<feature type="domain" description="HTH LytTR-type" evidence="2">
    <location>
        <begin position="123"/>
        <end position="227"/>
    </location>
</feature>
<evidence type="ECO:0000256" key="1">
    <source>
        <dbReference type="SAM" id="Phobius"/>
    </source>
</evidence>
<dbReference type="Gene3D" id="2.40.50.1020">
    <property type="entry name" value="LytTr DNA-binding domain"/>
    <property type="match status" value="1"/>
</dbReference>
<dbReference type="InterPro" id="IPR046947">
    <property type="entry name" value="LytR-like"/>
</dbReference>
<organism evidence="3">
    <name type="scientific">hydrothermal vent metagenome</name>
    <dbReference type="NCBI Taxonomy" id="652676"/>
    <lineage>
        <taxon>unclassified sequences</taxon>
        <taxon>metagenomes</taxon>
        <taxon>ecological metagenomes</taxon>
    </lineage>
</organism>
<name>A0A3B0W6U3_9ZZZZ</name>